<gene>
    <name evidence="1" type="ORF">SCLCIDRAFT_1210501</name>
</gene>
<sequence length="65" mass="6955">MRLSPKGVRRSIHIIAVALQRGSCNAQCGRPQMKGATTSAGRYTSPCRGVFDKCKNTASEGNKAM</sequence>
<accession>A0A0C3APZ7</accession>
<dbReference type="HOGENOM" id="CLU_2851005_0_0_1"/>
<dbReference type="InParanoid" id="A0A0C3APZ7"/>
<name>A0A0C3APZ7_9AGAM</name>
<dbReference type="AlphaFoldDB" id="A0A0C3APZ7"/>
<protein>
    <submittedName>
        <fullName evidence="1">Uncharacterized protein</fullName>
    </submittedName>
</protein>
<keyword evidence="2" id="KW-1185">Reference proteome</keyword>
<reference evidence="1 2" key="1">
    <citation type="submission" date="2014-04" db="EMBL/GenBank/DDBJ databases">
        <authorList>
            <consortium name="DOE Joint Genome Institute"/>
            <person name="Kuo A."/>
            <person name="Kohler A."/>
            <person name="Nagy L.G."/>
            <person name="Floudas D."/>
            <person name="Copeland A."/>
            <person name="Barry K.W."/>
            <person name="Cichocki N."/>
            <person name="Veneault-Fourrey C."/>
            <person name="LaButti K."/>
            <person name="Lindquist E.A."/>
            <person name="Lipzen A."/>
            <person name="Lundell T."/>
            <person name="Morin E."/>
            <person name="Murat C."/>
            <person name="Sun H."/>
            <person name="Tunlid A."/>
            <person name="Henrissat B."/>
            <person name="Grigoriev I.V."/>
            <person name="Hibbett D.S."/>
            <person name="Martin F."/>
            <person name="Nordberg H.P."/>
            <person name="Cantor M.N."/>
            <person name="Hua S.X."/>
        </authorList>
    </citation>
    <scope>NUCLEOTIDE SEQUENCE [LARGE SCALE GENOMIC DNA]</scope>
    <source>
        <strain evidence="1 2">Foug A</strain>
    </source>
</reference>
<organism evidence="1 2">
    <name type="scientific">Scleroderma citrinum Foug A</name>
    <dbReference type="NCBI Taxonomy" id="1036808"/>
    <lineage>
        <taxon>Eukaryota</taxon>
        <taxon>Fungi</taxon>
        <taxon>Dikarya</taxon>
        <taxon>Basidiomycota</taxon>
        <taxon>Agaricomycotina</taxon>
        <taxon>Agaricomycetes</taxon>
        <taxon>Agaricomycetidae</taxon>
        <taxon>Boletales</taxon>
        <taxon>Sclerodermatineae</taxon>
        <taxon>Sclerodermataceae</taxon>
        <taxon>Scleroderma</taxon>
    </lineage>
</organism>
<dbReference type="Proteomes" id="UP000053989">
    <property type="component" value="Unassembled WGS sequence"/>
</dbReference>
<proteinExistence type="predicted"/>
<reference evidence="2" key="2">
    <citation type="submission" date="2015-01" db="EMBL/GenBank/DDBJ databases">
        <title>Evolutionary Origins and Diversification of the Mycorrhizal Mutualists.</title>
        <authorList>
            <consortium name="DOE Joint Genome Institute"/>
            <consortium name="Mycorrhizal Genomics Consortium"/>
            <person name="Kohler A."/>
            <person name="Kuo A."/>
            <person name="Nagy L.G."/>
            <person name="Floudas D."/>
            <person name="Copeland A."/>
            <person name="Barry K.W."/>
            <person name="Cichocki N."/>
            <person name="Veneault-Fourrey C."/>
            <person name="LaButti K."/>
            <person name="Lindquist E.A."/>
            <person name="Lipzen A."/>
            <person name="Lundell T."/>
            <person name="Morin E."/>
            <person name="Murat C."/>
            <person name="Riley R."/>
            <person name="Ohm R."/>
            <person name="Sun H."/>
            <person name="Tunlid A."/>
            <person name="Henrissat B."/>
            <person name="Grigoriev I.V."/>
            <person name="Hibbett D.S."/>
            <person name="Martin F."/>
        </authorList>
    </citation>
    <scope>NUCLEOTIDE SEQUENCE [LARGE SCALE GENOMIC DNA]</scope>
    <source>
        <strain evidence="2">Foug A</strain>
    </source>
</reference>
<dbReference type="EMBL" id="KN822014">
    <property type="protein sequence ID" value="KIM67037.1"/>
    <property type="molecule type" value="Genomic_DNA"/>
</dbReference>
<evidence type="ECO:0000313" key="1">
    <source>
        <dbReference type="EMBL" id="KIM67037.1"/>
    </source>
</evidence>
<evidence type="ECO:0000313" key="2">
    <source>
        <dbReference type="Proteomes" id="UP000053989"/>
    </source>
</evidence>